<evidence type="ECO:0000313" key="3">
    <source>
        <dbReference type="EMBL" id="KAG8550289.1"/>
    </source>
</evidence>
<proteinExistence type="inferred from homology"/>
<evidence type="ECO:0000256" key="1">
    <source>
        <dbReference type="ARBA" id="ARBA00010800"/>
    </source>
</evidence>
<dbReference type="GO" id="GO:0030681">
    <property type="term" value="C:multimeric ribonuclease P complex"/>
    <property type="evidence" value="ECO:0007669"/>
    <property type="project" value="TreeGrafter"/>
</dbReference>
<dbReference type="PANTHER" id="PTHR15441:SF1">
    <property type="entry name" value="RIBONUCLEASE P PROTEIN SUBUNIT P14"/>
    <property type="match status" value="1"/>
</dbReference>
<comment type="similarity">
    <text evidence="1">Belongs to the eukaryotic/archaeal RNase P protein component 2 family.</text>
</comment>
<comment type="caution">
    <text evidence="3">The sequence shown here is derived from an EMBL/GenBank/DDBJ whole genome shotgun (WGS) entry which is preliminary data.</text>
</comment>
<name>A0AAV6ZS17_ENGPU</name>
<dbReference type="PANTHER" id="PTHR15441">
    <property type="entry name" value="RIBONUCLEASE P PROTEIN SUBUNIT P14"/>
    <property type="match status" value="1"/>
</dbReference>
<dbReference type="GO" id="GO:0033204">
    <property type="term" value="F:ribonuclease P RNA binding"/>
    <property type="evidence" value="ECO:0007669"/>
    <property type="project" value="TreeGrafter"/>
</dbReference>
<dbReference type="Gene3D" id="3.30.70.3250">
    <property type="entry name" value="Ribonuclease P, Pop5 subunit"/>
    <property type="match status" value="1"/>
</dbReference>
<dbReference type="Pfam" id="PF01900">
    <property type="entry name" value="RNase_P_Rpp14"/>
    <property type="match status" value="1"/>
</dbReference>
<dbReference type="SUPFAM" id="SSF160350">
    <property type="entry name" value="Rnp2-like"/>
    <property type="match status" value="1"/>
</dbReference>
<keyword evidence="4" id="KW-1185">Reference proteome</keyword>
<dbReference type="AlphaFoldDB" id="A0AAV6ZS17"/>
<sequence length="129" mass="14535">MEERPKPSDPKAYERKVLKNCSEYQYLKIELVIEDKNIKLSAPQMKLFIVSALKDLHGAAGASIPLDLLKYDENNLSAILRVKNSGFVKLWTSLTLLRQCHGHQCSVRVLQTSPFLLALAGNSRELVLN</sequence>
<dbReference type="InterPro" id="IPR038085">
    <property type="entry name" value="Rnp2-like_sf"/>
</dbReference>
<evidence type="ECO:0000313" key="4">
    <source>
        <dbReference type="Proteomes" id="UP000824782"/>
    </source>
</evidence>
<protein>
    <submittedName>
        <fullName evidence="3">Uncharacterized protein</fullName>
    </submittedName>
</protein>
<dbReference type="GO" id="GO:0005730">
    <property type="term" value="C:nucleolus"/>
    <property type="evidence" value="ECO:0007669"/>
    <property type="project" value="TreeGrafter"/>
</dbReference>
<dbReference type="GO" id="GO:0001682">
    <property type="term" value="P:tRNA 5'-leader removal"/>
    <property type="evidence" value="ECO:0007669"/>
    <property type="project" value="TreeGrafter"/>
</dbReference>
<evidence type="ECO:0000256" key="2">
    <source>
        <dbReference type="ARBA" id="ARBA00022694"/>
    </source>
</evidence>
<gene>
    <name evidence="3" type="ORF">GDO81_026946</name>
</gene>
<dbReference type="EMBL" id="WNYA01000065">
    <property type="protein sequence ID" value="KAG8550289.1"/>
    <property type="molecule type" value="Genomic_DNA"/>
</dbReference>
<organism evidence="3 4">
    <name type="scientific">Engystomops pustulosus</name>
    <name type="common">Tungara frog</name>
    <name type="synonym">Physalaemus pustulosus</name>
    <dbReference type="NCBI Taxonomy" id="76066"/>
    <lineage>
        <taxon>Eukaryota</taxon>
        <taxon>Metazoa</taxon>
        <taxon>Chordata</taxon>
        <taxon>Craniata</taxon>
        <taxon>Vertebrata</taxon>
        <taxon>Euteleostomi</taxon>
        <taxon>Amphibia</taxon>
        <taxon>Batrachia</taxon>
        <taxon>Anura</taxon>
        <taxon>Neobatrachia</taxon>
        <taxon>Hyloidea</taxon>
        <taxon>Leptodactylidae</taxon>
        <taxon>Leiuperinae</taxon>
        <taxon>Engystomops</taxon>
    </lineage>
</organism>
<dbReference type="InterPro" id="IPR002759">
    <property type="entry name" value="Pop5/Rpp14/Rnp2-like"/>
</dbReference>
<dbReference type="Proteomes" id="UP000824782">
    <property type="component" value="Unassembled WGS sequence"/>
</dbReference>
<reference evidence="3" key="1">
    <citation type="thesis" date="2020" institute="ProQuest LLC" country="789 East Eisenhower Parkway, Ann Arbor, MI, USA">
        <title>Comparative Genomics and Chromosome Evolution.</title>
        <authorList>
            <person name="Mudd A.B."/>
        </authorList>
    </citation>
    <scope>NUCLEOTIDE SEQUENCE</scope>
    <source>
        <strain evidence="3">237g6f4</strain>
        <tissue evidence="3">Blood</tissue>
    </source>
</reference>
<accession>A0AAV6ZS17</accession>
<keyword evidence="2" id="KW-0819">tRNA processing</keyword>